<protein>
    <submittedName>
        <fullName evidence="1">Uncharacterized protein</fullName>
    </submittedName>
</protein>
<accession>A0A9D4LLZ8</accession>
<dbReference type="EMBL" id="JAIWYP010000002">
    <property type="protein sequence ID" value="KAH3860344.1"/>
    <property type="molecule type" value="Genomic_DNA"/>
</dbReference>
<dbReference type="Proteomes" id="UP000828390">
    <property type="component" value="Unassembled WGS sequence"/>
</dbReference>
<evidence type="ECO:0000313" key="1">
    <source>
        <dbReference type="EMBL" id="KAH3860344.1"/>
    </source>
</evidence>
<dbReference type="AlphaFoldDB" id="A0A9D4LLZ8"/>
<gene>
    <name evidence="1" type="ORF">DPMN_023242</name>
</gene>
<proteinExistence type="predicted"/>
<comment type="caution">
    <text evidence="1">The sequence shown here is derived from an EMBL/GenBank/DDBJ whole genome shotgun (WGS) entry which is preliminary data.</text>
</comment>
<organism evidence="1 2">
    <name type="scientific">Dreissena polymorpha</name>
    <name type="common">Zebra mussel</name>
    <name type="synonym">Mytilus polymorpha</name>
    <dbReference type="NCBI Taxonomy" id="45954"/>
    <lineage>
        <taxon>Eukaryota</taxon>
        <taxon>Metazoa</taxon>
        <taxon>Spiralia</taxon>
        <taxon>Lophotrochozoa</taxon>
        <taxon>Mollusca</taxon>
        <taxon>Bivalvia</taxon>
        <taxon>Autobranchia</taxon>
        <taxon>Heteroconchia</taxon>
        <taxon>Euheterodonta</taxon>
        <taxon>Imparidentia</taxon>
        <taxon>Neoheterodontei</taxon>
        <taxon>Myida</taxon>
        <taxon>Dreissenoidea</taxon>
        <taxon>Dreissenidae</taxon>
        <taxon>Dreissena</taxon>
    </lineage>
</organism>
<sequence length="115" mass="12240">MEDKVVLSVLSWVPTADQINSIKPDQSVGNWSGSVGMSGIAEVHLGSLEIRKMSCGGRKKSCIPFLFQGSMSRTDGQTAEINTISPDKLNILMPAAATAVVEAEITTSKTKTNTK</sequence>
<reference evidence="1" key="1">
    <citation type="journal article" date="2019" name="bioRxiv">
        <title>The Genome of the Zebra Mussel, Dreissena polymorpha: A Resource for Invasive Species Research.</title>
        <authorList>
            <person name="McCartney M.A."/>
            <person name="Auch B."/>
            <person name="Kono T."/>
            <person name="Mallez S."/>
            <person name="Zhang Y."/>
            <person name="Obille A."/>
            <person name="Becker A."/>
            <person name="Abrahante J.E."/>
            <person name="Garbe J."/>
            <person name="Badalamenti J.P."/>
            <person name="Herman A."/>
            <person name="Mangelson H."/>
            <person name="Liachko I."/>
            <person name="Sullivan S."/>
            <person name="Sone E.D."/>
            <person name="Koren S."/>
            <person name="Silverstein K.A.T."/>
            <person name="Beckman K.B."/>
            <person name="Gohl D.M."/>
        </authorList>
    </citation>
    <scope>NUCLEOTIDE SEQUENCE</scope>
    <source>
        <strain evidence="1">Duluth1</strain>
        <tissue evidence="1">Whole animal</tissue>
    </source>
</reference>
<name>A0A9D4LLZ8_DREPO</name>
<reference evidence="1" key="2">
    <citation type="submission" date="2020-11" db="EMBL/GenBank/DDBJ databases">
        <authorList>
            <person name="McCartney M.A."/>
            <person name="Auch B."/>
            <person name="Kono T."/>
            <person name="Mallez S."/>
            <person name="Becker A."/>
            <person name="Gohl D.M."/>
            <person name="Silverstein K.A.T."/>
            <person name="Koren S."/>
            <person name="Bechman K.B."/>
            <person name="Herman A."/>
            <person name="Abrahante J.E."/>
            <person name="Garbe J."/>
        </authorList>
    </citation>
    <scope>NUCLEOTIDE SEQUENCE</scope>
    <source>
        <strain evidence="1">Duluth1</strain>
        <tissue evidence="1">Whole animal</tissue>
    </source>
</reference>
<keyword evidence="2" id="KW-1185">Reference proteome</keyword>
<evidence type="ECO:0000313" key="2">
    <source>
        <dbReference type="Proteomes" id="UP000828390"/>
    </source>
</evidence>